<sequence length="101" mass="10128">MIAFVVRTLGLVLFAASFVALVADGVKSLSADAWTFTPLGATWGAASPGSLAAFTSVAKAATPAYLWEAVAAAFLAAPTFAVGGLCGVALLVAGAKRRRGR</sequence>
<evidence type="ECO:0000256" key="1">
    <source>
        <dbReference type="SAM" id="Phobius"/>
    </source>
</evidence>
<organism evidence="2 3">
    <name type="scientific">Oharaeibacter diazotrophicus</name>
    <dbReference type="NCBI Taxonomy" id="1920512"/>
    <lineage>
        <taxon>Bacteria</taxon>
        <taxon>Pseudomonadati</taxon>
        <taxon>Pseudomonadota</taxon>
        <taxon>Alphaproteobacteria</taxon>
        <taxon>Hyphomicrobiales</taxon>
        <taxon>Pleomorphomonadaceae</taxon>
        <taxon>Oharaeibacter</taxon>
    </lineage>
</organism>
<proteinExistence type="predicted"/>
<evidence type="ECO:0000313" key="3">
    <source>
        <dbReference type="Proteomes" id="UP000294547"/>
    </source>
</evidence>
<protein>
    <submittedName>
        <fullName evidence="2">Uncharacterized protein</fullName>
    </submittedName>
</protein>
<reference evidence="2 3" key="1">
    <citation type="submission" date="2019-03" db="EMBL/GenBank/DDBJ databases">
        <title>Genomic Encyclopedia of Type Strains, Phase IV (KMG-IV): sequencing the most valuable type-strain genomes for metagenomic binning, comparative biology and taxonomic classification.</title>
        <authorList>
            <person name="Goeker M."/>
        </authorList>
    </citation>
    <scope>NUCLEOTIDE SEQUENCE [LARGE SCALE GENOMIC DNA]</scope>
    <source>
        <strain evidence="2 3">DSM 102969</strain>
    </source>
</reference>
<keyword evidence="1" id="KW-0812">Transmembrane</keyword>
<keyword evidence="1" id="KW-1133">Transmembrane helix</keyword>
<accession>A0A4R6R891</accession>
<dbReference type="EMBL" id="SNXY01000011">
    <property type="protein sequence ID" value="TDP81985.1"/>
    <property type="molecule type" value="Genomic_DNA"/>
</dbReference>
<keyword evidence="1" id="KW-0472">Membrane</keyword>
<evidence type="ECO:0000313" key="2">
    <source>
        <dbReference type="EMBL" id="TDP81985.1"/>
    </source>
</evidence>
<dbReference type="Proteomes" id="UP000294547">
    <property type="component" value="Unassembled WGS sequence"/>
</dbReference>
<dbReference type="RefSeq" id="WP_126540566.1">
    <property type="nucleotide sequence ID" value="NZ_BSPM01000002.1"/>
</dbReference>
<dbReference type="AlphaFoldDB" id="A0A4R6R891"/>
<comment type="caution">
    <text evidence="2">The sequence shown here is derived from an EMBL/GenBank/DDBJ whole genome shotgun (WGS) entry which is preliminary data.</text>
</comment>
<gene>
    <name evidence="2" type="ORF">EDD54_4246</name>
</gene>
<feature type="transmembrane region" description="Helical" evidence="1">
    <location>
        <begin position="69"/>
        <end position="93"/>
    </location>
</feature>
<keyword evidence="3" id="KW-1185">Reference proteome</keyword>
<name>A0A4R6R891_9HYPH</name>
<dbReference type="OrthoDB" id="7679120at2"/>